<evidence type="ECO:0000313" key="2">
    <source>
        <dbReference type="Proteomes" id="UP001488805"/>
    </source>
</evidence>
<protein>
    <submittedName>
        <fullName evidence="1">Uncharacterized protein</fullName>
    </submittedName>
</protein>
<gene>
    <name evidence="1" type="ORF">VZT92_022394</name>
</gene>
<organism evidence="1 2">
    <name type="scientific">Zoarces viviparus</name>
    <name type="common">Viviparous eelpout</name>
    <name type="synonym">Blennius viviparus</name>
    <dbReference type="NCBI Taxonomy" id="48416"/>
    <lineage>
        <taxon>Eukaryota</taxon>
        <taxon>Metazoa</taxon>
        <taxon>Chordata</taxon>
        <taxon>Craniata</taxon>
        <taxon>Vertebrata</taxon>
        <taxon>Euteleostomi</taxon>
        <taxon>Actinopterygii</taxon>
        <taxon>Neopterygii</taxon>
        <taxon>Teleostei</taxon>
        <taxon>Neoteleostei</taxon>
        <taxon>Acanthomorphata</taxon>
        <taxon>Eupercaria</taxon>
        <taxon>Perciformes</taxon>
        <taxon>Cottioidei</taxon>
        <taxon>Zoarcales</taxon>
        <taxon>Zoarcidae</taxon>
        <taxon>Zoarcinae</taxon>
        <taxon>Zoarces</taxon>
    </lineage>
</organism>
<reference evidence="1 2" key="1">
    <citation type="journal article" date="2024" name="Genome Biol. Evol.">
        <title>Chromosome-level genome assembly of the viviparous eelpout Zoarces viviparus.</title>
        <authorList>
            <person name="Fuhrmann N."/>
            <person name="Brasseur M.V."/>
            <person name="Bakowski C.E."/>
            <person name="Podsiadlowski L."/>
            <person name="Prost S."/>
            <person name="Krehenwinkel H."/>
            <person name="Mayer C."/>
        </authorList>
    </citation>
    <scope>NUCLEOTIDE SEQUENCE [LARGE SCALE GENOMIC DNA]</scope>
    <source>
        <strain evidence="1">NO-MEL_2022_Ind0_liver</strain>
    </source>
</reference>
<sequence length="76" mass="8735">MSINDNLARNEWRRAGYIPYCRADEWEVETGENVGGEGQVMEKAGKGFVQARREWLALTWGLQVGKCEGIWWMDGK</sequence>
<dbReference type="AlphaFoldDB" id="A0AAW1EBY0"/>
<keyword evidence="2" id="KW-1185">Reference proteome</keyword>
<accession>A0AAW1EBY0</accession>
<dbReference type="Proteomes" id="UP001488805">
    <property type="component" value="Unassembled WGS sequence"/>
</dbReference>
<comment type="caution">
    <text evidence="1">The sequence shown here is derived from an EMBL/GenBank/DDBJ whole genome shotgun (WGS) entry which is preliminary data.</text>
</comment>
<name>A0AAW1EBY0_ZOAVI</name>
<evidence type="ECO:0000313" key="1">
    <source>
        <dbReference type="EMBL" id="KAK9519683.1"/>
    </source>
</evidence>
<proteinExistence type="predicted"/>
<dbReference type="EMBL" id="JBCEZU010000434">
    <property type="protein sequence ID" value="KAK9519683.1"/>
    <property type="molecule type" value="Genomic_DNA"/>
</dbReference>